<reference evidence="2 3" key="1">
    <citation type="submission" date="2024-09" db="EMBL/GenBank/DDBJ databases">
        <title>Floridaenema gen nov. (Aerosakkonemataceae, Aerosakkonematales ord. nov., Cyanobacteria) from benthic tropical and subtropical fresh waters, with the description of four new species.</title>
        <authorList>
            <person name="Moretto J.A."/>
            <person name="Berthold D.E."/>
            <person name="Lefler F.W."/>
            <person name="Huang I.-S."/>
            <person name="Laughinghouse H. IV."/>
        </authorList>
    </citation>
    <scope>NUCLEOTIDE SEQUENCE [LARGE SCALE GENOMIC DNA]</scope>
    <source>
        <strain evidence="2 3">BLCC-F167</strain>
    </source>
</reference>
<dbReference type="Proteomes" id="UP001576780">
    <property type="component" value="Unassembled WGS sequence"/>
</dbReference>
<gene>
    <name evidence="2" type="ORF">ACE1CA_30830</name>
</gene>
<keyword evidence="3" id="KW-1185">Reference proteome</keyword>
<evidence type="ECO:0000313" key="3">
    <source>
        <dbReference type="Proteomes" id="UP001576780"/>
    </source>
</evidence>
<dbReference type="EMBL" id="JBHFNT010000284">
    <property type="protein sequence ID" value="MFB2838906.1"/>
    <property type="molecule type" value="Genomic_DNA"/>
</dbReference>
<dbReference type="InterPro" id="IPR019268">
    <property type="entry name" value="DUF2278"/>
</dbReference>
<dbReference type="SUPFAM" id="SSF74853">
    <property type="entry name" value="Lamin A/C globular tail domain"/>
    <property type="match status" value="1"/>
</dbReference>
<name>A0ABV4WW57_9CYAN</name>
<protein>
    <submittedName>
        <fullName evidence="2">DUF2278 family protein</fullName>
    </submittedName>
</protein>
<feature type="domain" description="LTD" evidence="1">
    <location>
        <begin position="224"/>
        <end position="328"/>
    </location>
</feature>
<evidence type="ECO:0000313" key="2">
    <source>
        <dbReference type="EMBL" id="MFB2838906.1"/>
    </source>
</evidence>
<dbReference type="PROSITE" id="PS51841">
    <property type="entry name" value="LTD"/>
    <property type="match status" value="1"/>
</dbReference>
<dbReference type="Pfam" id="PF00932">
    <property type="entry name" value="LTD"/>
    <property type="match status" value="1"/>
</dbReference>
<dbReference type="InterPro" id="IPR001322">
    <property type="entry name" value="Lamin_tail_dom"/>
</dbReference>
<evidence type="ECO:0000259" key="1">
    <source>
        <dbReference type="PROSITE" id="PS51841"/>
    </source>
</evidence>
<organism evidence="2 3">
    <name type="scientific">Floridaenema evergladense BLCC-F167</name>
    <dbReference type="NCBI Taxonomy" id="3153639"/>
    <lineage>
        <taxon>Bacteria</taxon>
        <taxon>Bacillati</taxon>
        <taxon>Cyanobacteriota</taxon>
        <taxon>Cyanophyceae</taxon>
        <taxon>Oscillatoriophycideae</taxon>
        <taxon>Aerosakkonematales</taxon>
        <taxon>Aerosakkonemataceae</taxon>
        <taxon>Floridanema</taxon>
        <taxon>Floridanema evergladense</taxon>
    </lineage>
</organism>
<comment type="caution">
    <text evidence="2">The sequence shown here is derived from an EMBL/GenBank/DDBJ whole genome shotgun (WGS) entry which is preliminary data.</text>
</comment>
<dbReference type="RefSeq" id="WP_413281199.1">
    <property type="nucleotide sequence ID" value="NZ_JBHFNT010000284.1"/>
</dbReference>
<dbReference type="Pfam" id="PF10042">
    <property type="entry name" value="DUF2278"/>
    <property type="match status" value="1"/>
</dbReference>
<sequence length="340" mass="37816">MPLKEYGVLKGRPIARRLAVTSNAHYQVHLVDDNTDYRIAINVKSKLSPSELEYLIDENFAHPITSNLVNLPLGFKLLESKSGGLAIDFIRGNLFDRTKMIPLPFDIPGPDNDLNEKIDKYIQRAMSDEEALIYAFGERWGPERNIKDKIFGFLPGNGIHDIHANQGNAKQFEKDDGVWQDGALLIHFPSENRWIGIFLKFQSQCWHTDDKTGHCISAKLEPDHPTQTPIEGEPDLIIRIIAALVNPEGADPGKETVTLLNTSPASIDLTGWAIADRLKNKHLLSGTLASGSTLVVQLPETTQLGNKGGIITLLDNRGIKIHGVSYTEKQADRQGWTIVF</sequence>
<accession>A0ABV4WW57</accession>
<proteinExistence type="predicted"/>
<dbReference type="InterPro" id="IPR036415">
    <property type="entry name" value="Lamin_tail_dom_sf"/>
</dbReference>